<name>A0A8A4XCU1_9VIRU</name>
<accession>A0A8A4XCU1</accession>
<sequence>MAYARRRYGWYKAKRRTKRSSPRSRYTGRTRRYRKTKKTFRPMSKRRLLDVTSRKKADNMLSASNTNGSGAGRATTVGPFFVSGSTGYAYSLWNATARSLTTGGNNPNLFVDKADRTSTTCYMRGLREVIRVQTSSPLPWVWRRICFTTKDDVFQSKVGGDTAPTQTYIPYFDTPTSNIGMFRQWFNLQINNMPNTVSVFNGIIFQGQEGSDWNNILNAKPDSTRIRTWSDTQIPLHTGNQSGYFKTHKRWYPMNKNLVYNDDESGAGESTSYTTTQARPGMGDYYVLDIFVPGIGGSATDLLNVDSQATLYWHEK</sequence>
<organism evidence="1">
    <name type="scientific">Phylloscopus inornatus Genomoviridae sp</name>
    <dbReference type="NCBI Taxonomy" id="2814958"/>
    <lineage>
        <taxon>Viruses</taxon>
        <taxon>Monodnaviria</taxon>
        <taxon>Shotokuvirae</taxon>
        <taxon>Cressdnaviricota</taxon>
        <taxon>Repensiviricetes</taxon>
        <taxon>Geplafuvirales</taxon>
        <taxon>Genomoviridae</taxon>
    </lineage>
</organism>
<evidence type="ECO:0000313" key="1">
    <source>
        <dbReference type="EMBL" id="QTE03642.1"/>
    </source>
</evidence>
<reference evidence="1" key="1">
    <citation type="submission" date="2020-10" db="EMBL/GenBank/DDBJ databases">
        <title>CRESS DNA virus dark matter in the feces of wild birds.</title>
        <authorList>
            <person name="Yang S."/>
            <person name="Zhang W."/>
        </authorList>
    </citation>
    <scope>NUCLEOTIDE SEQUENCE</scope>
    <source>
        <strain evidence="1">Ybw202gen1</strain>
    </source>
</reference>
<protein>
    <submittedName>
        <fullName evidence="1">Putative capsid protein</fullName>
    </submittedName>
</protein>
<dbReference type="EMBL" id="MW182964">
    <property type="protein sequence ID" value="QTE03642.1"/>
    <property type="molecule type" value="Genomic_DNA"/>
</dbReference>
<proteinExistence type="predicted"/>